<dbReference type="Gene3D" id="3.30.760.10">
    <property type="entry name" value="RNA Cap, Translation Initiation Factor Eif4e"/>
    <property type="match status" value="1"/>
</dbReference>
<proteinExistence type="inferred from homology"/>
<sequence>MLDNGEASGSEPEEEREGAGGRSEDTEPLPAVDLSVKHPLQNAWVLWFDNPVKRLGARDWSSNLKKVATFDMVEDFWGVLNNVRPPSRLNPGSNYHIFKSGIEPMWEHVANQAGGKWTYSIPKKDGKKLIDDLWLYTILAMIGENFDCGHELCGAVISLRKAGDRVAVWTRSANDEKSCMEIGRQFKVAIAQCMQSEVPEGSLEYQVHDDALQSIKDKTTGAPKKSAKYTL</sequence>
<evidence type="ECO:0000256" key="1">
    <source>
        <dbReference type="ARBA" id="ARBA00009860"/>
    </source>
</evidence>
<evidence type="ECO:0000256" key="5">
    <source>
        <dbReference type="ARBA" id="ARBA00022917"/>
    </source>
</evidence>
<dbReference type="EMBL" id="HBFX01005007">
    <property type="protein sequence ID" value="CAD8948572.1"/>
    <property type="molecule type" value="Transcribed_RNA"/>
</dbReference>
<evidence type="ECO:0000256" key="7">
    <source>
        <dbReference type="SAM" id="MobiDB-lite"/>
    </source>
</evidence>
<dbReference type="InterPro" id="IPR001040">
    <property type="entry name" value="TIF_eIF_4E"/>
</dbReference>
<dbReference type="GO" id="GO:0006417">
    <property type="term" value="P:regulation of translation"/>
    <property type="evidence" value="ECO:0007669"/>
    <property type="project" value="UniProtKB-KW"/>
</dbReference>
<evidence type="ECO:0000256" key="2">
    <source>
        <dbReference type="ARBA" id="ARBA00022540"/>
    </source>
</evidence>
<evidence type="ECO:0000313" key="8">
    <source>
        <dbReference type="EMBL" id="CAD8753126.1"/>
    </source>
</evidence>
<name>A0A6U4ILI6_HEMAN</name>
<dbReference type="EMBL" id="HBFK01032301">
    <property type="protein sequence ID" value="CAD8753126.1"/>
    <property type="molecule type" value="Transcribed_RNA"/>
</dbReference>
<dbReference type="PANTHER" id="PTHR11960:SF8">
    <property type="entry name" value="EUKARYOTIC TRANSLATION INITIATION FACTOR 4E1-RELATED"/>
    <property type="match status" value="1"/>
</dbReference>
<dbReference type="SUPFAM" id="SSF55418">
    <property type="entry name" value="eIF4e-like"/>
    <property type="match status" value="1"/>
</dbReference>
<organism evidence="9">
    <name type="scientific">Hemiselmis andersenii</name>
    <name type="common">Cryptophyte alga</name>
    <dbReference type="NCBI Taxonomy" id="464988"/>
    <lineage>
        <taxon>Eukaryota</taxon>
        <taxon>Cryptophyceae</taxon>
        <taxon>Cryptomonadales</taxon>
        <taxon>Hemiselmidaceae</taxon>
        <taxon>Hemiselmis</taxon>
    </lineage>
</organism>
<accession>A0A6U4ILI6</accession>
<keyword evidence="2 6" id="KW-0396">Initiation factor</keyword>
<dbReference type="AlphaFoldDB" id="A0A6U4ILI6"/>
<evidence type="ECO:0008006" key="10">
    <source>
        <dbReference type="Google" id="ProtNLM"/>
    </source>
</evidence>
<reference evidence="9" key="1">
    <citation type="submission" date="2021-01" db="EMBL/GenBank/DDBJ databases">
        <authorList>
            <person name="Corre E."/>
            <person name="Pelletier E."/>
            <person name="Niang G."/>
            <person name="Scheremetjew M."/>
            <person name="Finn R."/>
            <person name="Kale V."/>
            <person name="Holt S."/>
            <person name="Cochrane G."/>
            <person name="Meng A."/>
            <person name="Brown T."/>
            <person name="Cohen L."/>
        </authorList>
    </citation>
    <scope>NUCLEOTIDE SEQUENCE</scope>
    <source>
        <strain evidence="8">CCMP441</strain>
        <strain evidence="9">CCMP644</strain>
    </source>
</reference>
<keyword evidence="4 6" id="KW-0694">RNA-binding</keyword>
<comment type="similarity">
    <text evidence="1 6">Belongs to the eukaryotic initiation factor 4E family.</text>
</comment>
<evidence type="ECO:0000256" key="6">
    <source>
        <dbReference type="RuleBase" id="RU004374"/>
    </source>
</evidence>
<dbReference type="GO" id="GO:0016281">
    <property type="term" value="C:eukaryotic translation initiation factor 4F complex"/>
    <property type="evidence" value="ECO:0007669"/>
    <property type="project" value="TreeGrafter"/>
</dbReference>
<evidence type="ECO:0000256" key="4">
    <source>
        <dbReference type="ARBA" id="ARBA00022884"/>
    </source>
</evidence>
<gene>
    <name evidence="9" type="ORF">HAND00432_LOCUS3090</name>
    <name evidence="8" type="ORF">HAND1043_LOCUS19632</name>
</gene>
<keyword evidence="5 6" id="KW-0648">Protein biosynthesis</keyword>
<evidence type="ECO:0000313" key="9">
    <source>
        <dbReference type="EMBL" id="CAD8948572.1"/>
    </source>
</evidence>
<dbReference type="GO" id="GO:0000340">
    <property type="term" value="F:RNA 7-methylguanosine cap binding"/>
    <property type="evidence" value="ECO:0007669"/>
    <property type="project" value="TreeGrafter"/>
</dbReference>
<dbReference type="PANTHER" id="PTHR11960">
    <property type="entry name" value="EUKARYOTIC TRANSLATION INITIATION FACTOR 4E RELATED"/>
    <property type="match status" value="1"/>
</dbReference>
<feature type="compositionally biased region" description="Low complexity" evidence="7">
    <location>
        <begin position="1"/>
        <end position="10"/>
    </location>
</feature>
<protein>
    <recommendedName>
        <fullName evidence="10">EIF-4F 25 kDa subunit</fullName>
    </recommendedName>
</protein>
<feature type="region of interest" description="Disordered" evidence="7">
    <location>
        <begin position="1"/>
        <end position="29"/>
    </location>
</feature>
<dbReference type="InterPro" id="IPR023398">
    <property type="entry name" value="TIF_eIF4e-like"/>
</dbReference>
<evidence type="ECO:0000256" key="3">
    <source>
        <dbReference type="ARBA" id="ARBA00022845"/>
    </source>
</evidence>
<keyword evidence="3" id="KW-0810">Translation regulation</keyword>
<dbReference type="GO" id="GO:0003743">
    <property type="term" value="F:translation initiation factor activity"/>
    <property type="evidence" value="ECO:0007669"/>
    <property type="project" value="UniProtKB-KW"/>
</dbReference>
<dbReference type="Pfam" id="PF01652">
    <property type="entry name" value="IF4E"/>
    <property type="match status" value="1"/>
</dbReference>